<feature type="compositionally biased region" description="Low complexity" evidence="1">
    <location>
        <begin position="454"/>
        <end position="468"/>
    </location>
</feature>
<proteinExistence type="predicted"/>
<feature type="compositionally biased region" description="Polar residues" evidence="1">
    <location>
        <begin position="331"/>
        <end position="340"/>
    </location>
</feature>
<dbReference type="InterPro" id="IPR021728">
    <property type="entry name" value="DUF3300"/>
</dbReference>
<dbReference type="Pfam" id="PF11737">
    <property type="entry name" value="DUF3300"/>
    <property type="match status" value="1"/>
</dbReference>
<feature type="signal peptide" evidence="2">
    <location>
        <begin position="1"/>
        <end position="20"/>
    </location>
</feature>
<dbReference type="AlphaFoldDB" id="A0A7Y0Q5P9"/>
<name>A0A7Y0Q5P9_9GAMM</name>
<keyword evidence="2" id="KW-0732">Signal</keyword>
<feature type="compositionally biased region" description="Basic and acidic residues" evidence="1">
    <location>
        <begin position="351"/>
        <end position="364"/>
    </location>
</feature>
<feature type="compositionally biased region" description="Basic residues" evidence="1">
    <location>
        <begin position="437"/>
        <end position="453"/>
    </location>
</feature>
<comment type="caution">
    <text evidence="3">The sequence shown here is derived from an EMBL/GenBank/DDBJ whole genome shotgun (WGS) entry which is preliminary data.</text>
</comment>
<feature type="chain" id="PRO_5031402484" evidence="2">
    <location>
        <begin position="21"/>
        <end position="477"/>
    </location>
</feature>
<reference evidence="3 4" key="1">
    <citation type="submission" date="2020-04" db="EMBL/GenBank/DDBJ databases">
        <title>Thalassotalea sp. M1531, isolated from the surface of marine red alga.</title>
        <authorList>
            <person name="Pang L."/>
            <person name="Lu D.-C."/>
        </authorList>
    </citation>
    <scope>NUCLEOTIDE SEQUENCE [LARGE SCALE GENOMIC DNA]</scope>
    <source>
        <strain evidence="3 4">M1531</strain>
    </source>
</reference>
<feature type="region of interest" description="Disordered" evidence="1">
    <location>
        <begin position="320"/>
        <end position="477"/>
    </location>
</feature>
<dbReference type="RefSeq" id="WP_169074549.1">
    <property type="nucleotide sequence ID" value="NZ_JABBXH010000002.1"/>
</dbReference>
<organism evidence="3 4">
    <name type="scientific">Thalassotalea algicola</name>
    <dbReference type="NCBI Taxonomy" id="2716224"/>
    <lineage>
        <taxon>Bacteria</taxon>
        <taxon>Pseudomonadati</taxon>
        <taxon>Pseudomonadota</taxon>
        <taxon>Gammaproteobacteria</taxon>
        <taxon>Alteromonadales</taxon>
        <taxon>Colwelliaceae</taxon>
        <taxon>Thalassotalea</taxon>
    </lineage>
</organism>
<dbReference type="EMBL" id="JABBXH010000002">
    <property type="protein sequence ID" value="NMP31219.1"/>
    <property type="molecule type" value="Genomic_DNA"/>
</dbReference>
<dbReference type="PANTHER" id="PTHR40269:SF1">
    <property type="entry name" value="OUTER MEMBRANE PROTEIN"/>
    <property type="match status" value="1"/>
</dbReference>
<dbReference type="Proteomes" id="UP000568664">
    <property type="component" value="Unassembled WGS sequence"/>
</dbReference>
<protein>
    <submittedName>
        <fullName evidence="3">DUF3300 domain-containing protein</fullName>
    </submittedName>
</protein>
<accession>A0A7Y0Q5P9</accession>
<sequence>MMKYKLLMGAFLFAATSAQADYYSESIDTGQVNEVNQYFTQGELAQMLAPIALYPDTLLTHILIASSYPLEVVEAYRWQKDNQSLSEQTFNNKLDRQNWDASVKALVPFERVLKQMQDDLTWMRNLGDAFLGQEQSVLDTIQELRQQAYNSGSLDDLENAKVEYDNEKIVIVPSSPKVIYVPYYDTREVYGYWRWHHYPPRYWHWDRYYYNHPVAWHAGVHIGVSFFFSAFHWHHGYVVVNHHKVHHHRKRHHIIRSGYSKRWHHKPTHRKNVAYRTATVKEKYKYKSSHSVRYNKQRNTAKLVRSSKAVTKQRTYTKLASNNAKPRKTNSYKQQSNTVKTVRPYSHNKKREVSSEKQFRKANDRQINTIKRSNSKSIHSNNNRHSYKAGNYKNQARAIGDVRANSNNKKRALPSEKHNRYANNQQVNANAKEYSHVSKKRSNSTKTSVRKSTSKTGSRSARTSSSKAKSNRSERKH</sequence>
<evidence type="ECO:0000256" key="2">
    <source>
        <dbReference type="SAM" id="SignalP"/>
    </source>
</evidence>
<keyword evidence="4" id="KW-1185">Reference proteome</keyword>
<feature type="compositionally biased region" description="Polar residues" evidence="1">
    <location>
        <begin position="365"/>
        <end position="384"/>
    </location>
</feature>
<dbReference type="PANTHER" id="PTHR40269">
    <property type="entry name" value="OUTER MEMBRANE PROTEIN-RELATED"/>
    <property type="match status" value="1"/>
</dbReference>
<gene>
    <name evidence="3" type="ORF">HII17_06570</name>
</gene>
<evidence type="ECO:0000313" key="3">
    <source>
        <dbReference type="EMBL" id="NMP31219.1"/>
    </source>
</evidence>
<evidence type="ECO:0000256" key="1">
    <source>
        <dbReference type="SAM" id="MobiDB-lite"/>
    </source>
</evidence>
<evidence type="ECO:0000313" key="4">
    <source>
        <dbReference type="Proteomes" id="UP000568664"/>
    </source>
</evidence>